<reference evidence="1 2" key="1">
    <citation type="submission" date="2024-06" db="EMBL/GenBank/DDBJ databases">
        <title>A chromosome level genome sequence of Diviner's sage (Salvia divinorum).</title>
        <authorList>
            <person name="Ford S.A."/>
            <person name="Ro D.-K."/>
            <person name="Ness R.W."/>
            <person name="Phillips M.A."/>
        </authorList>
    </citation>
    <scope>NUCLEOTIDE SEQUENCE [LARGE SCALE GENOMIC DNA]</scope>
    <source>
        <strain evidence="1">SAF-2024a</strain>
        <tissue evidence="1">Leaf</tissue>
    </source>
</reference>
<protein>
    <submittedName>
        <fullName evidence="1">Uncharacterized protein</fullName>
    </submittedName>
</protein>
<dbReference type="EMBL" id="JBEAFC010000006">
    <property type="protein sequence ID" value="KAL1554355.1"/>
    <property type="molecule type" value="Genomic_DNA"/>
</dbReference>
<comment type="caution">
    <text evidence="1">The sequence shown here is derived from an EMBL/GenBank/DDBJ whole genome shotgun (WGS) entry which is preliminary data.</text>
</comment>
<evidence type="ECO:0000313" key="1">
    <source>
        <dbReference type="EMBL" id="KAL1554355.1"/>
    </source>
</evidence>
<proteinExistence type="predicted"/>
<evidence type="ECO:0000313" key="2">
    <source>
        <dbReference type="Proteomes" id="UP001567538"/>
    </source>
</evidence>
<dbReference type="Proteomes" id="UP001567538">
    <property type="component" value="Unassembled WGS sequence"/>
</dbReference>
<keyword evidence="2" id="KW-1185">Reference proteome</keyword>
<name>A0ABD1HD36_SALDI</name>
<sequence>MGPGRDCPIFLRFRFGTMGTALRTSTKRTRNHLILIVPVLGGSRGADASLFNRGCSYQTKQKNRIFPSMSPENPTKAAL</sequence>
<accession>A0ABD1HD36</accession>
<organism evidence="1 2">
    <name type="scientific">Salvia divinorum</name>
    <name type="common">Maria pastora</name>
    <name type="synonym">Diviner's sage</name>
    <dbReference type="NCBI Taxonomy" id="28513"/>
    <lineage>
        <taxon>Eukaryota</taxon>
        <taxon>Viridiplantae</taxon>
        <taxon>Streptophyta</taxon>
        <taxon>Embryophyta</taxon>
        <taxon>Tracheophyta</taxon>
        <taxon>Spermatophyta</taxon>
        <taxon>Magnoliopsida</taxon>
        <taxon>eudicotyledons</taxon>
        <taxon>Gunneridae</taxon>
        <taxon>Pentapetalae</taxon>
        <taxon>asterids</taxon>
        <taxon>lamiids</taxon>
        <taxon>Lamiales</taxon>
        <taxon>Lamiaceae</taxon>
        <taxon>Nepetoideae</taxon>
        <taxon>Mentheae</taxon>
        <taxon>Salviinae</taxon>
        <taxon>Salvia</taxon>
        <taxon>Salvia subgen. Calosphace</taxon>
    </lineage>
</organism>
<dbReference type="AlphaFoldDB" id="A0ABD1HD36"/>
<gene>
    <name evidence="1" type="ORF">AAHA92_14922</name>
</gene>